<dbReference type="OrthoDB" id="2515823at2"/>
<accession>A0A559KFD0</accession>
<organism evidence="6 7">
    <name type="scientific">Paenibacillus cremeus</name>
    <dbReference type="NCBI Taxonomy" id="2163881"/>
    <lineage>
        <taxon>Bacteria</taxon>
        <taxon>Bacillati</taxon>
        <taxon>Bacillota</taxon>
        <taxon>Bacilli</taxon>
        <taxon>Bacillales</taxon>
        <taxon>Paenibacillaceae</taxon>
        <taxon>Paenibacillus</taxon>
    </lineage>
</organism>
<dbReference type="SMART" id="SM00342">
    <property type="entry name" value="HTH_ARAC"/>
    <property type="match status" value="1"/>
</dbReference>
<dbReference type="Gene3D" id="1.10.10.60">
    <property type="entry name" value="Homeodomain-like"/>
    <property type="match status" value="2"/>
</dbReference>
<keyword evidence="4" id="KW-1133">Transmembrane helix</keyword>
<feature type="transmembrane region" description="Helical" evidence="4">
    <location>
        <begin position="12"/>
        <end position="38"/>
    </location>
</feature>
<name>A0A559KFD0_9BACL</name>
<comment type="caution">
    <text evidence="6">The sequence shown here is derived from an EMBL/GenBank/DDBJ whole genome shotgun (WGS) entry which is preliminary data.</text>
</comment>
<evidence type="ECO:0000256" key="4">
    <source>
        <dbReference type="SAM" id="Phobius"/>
    </source>
</evidence>
<keyword evidence="4" id="KW-0812">Transmembrane</keyword>
<evidence type="ECO:0000256" key="2">
    <source>
        <dbReference type="ARBA" id="ARBA00023125"/>
    </source>
</evidence>
<gene>
    <name evidence="6" type="ORF">FPZ49_06950</name>
</gene>
<dbReference type="RefSeq" id="WP_144844884.1">
    <property type="nucleotide sequence ID" value="NZ_VNJI01000006.1"/>
</dbReference>
<dbReference type="InterPro" id="IPR009057">
    <property type="entry name" value="Homeodomain-like_sf"/>
</dbReference>
<reference evidence="6 7" key="1">
    <citation type="submission" date="2019-07" db="EMBL/GenBank/DDBJ databases">
        <authorList>
            <person name="Kim J."/>
        </authorList>
    </citation>
    <scope>NUCLEOTIDE SEQUENCE [LARGE SCALE GENOMIC DNA]</scope>
    <source>
        <strain evidence="6 7">JC52</strain>
    </source>
</reference>
<sequence>MILRKMVINRRSIVLTWLFSYMAILLLPVCISIIVYMVSSKTLESEIHQANNSLLKQVREIMDNYFQSMERLNIEMTWNVRMQELLTSNKYVSFPNDYKYDLYRVTQDMKLYKSAYSMVDLFYTYKADSDIVILPGTTRDAKFAYDTLHASPAFSYATWSEILNRKRFRGFLPMVRIDETGALVKTAAYISTFETDKETPMATNVIMIDQARILGAIQNVELFNQGHVMILNRDNQVLISNSNDPFPSDIPYDQIGSGSNSFYYTKDGEKYEVQLIRSERSEFKYVSIIPSSLYWQKAEHVRNLTFLSILTSLLGGSLLTYFFLRKNYNPVRRLVEAFASKANMSYGEGHNEFSFIEQAIGSTLNEMDKMMGQMKSQQHVLRSNFIARLMKGRIDTKIPIDESLAAFNMKLASDAFAVILLHVENSAPFYERLGDMETDDKLKLLQFIVSNVAEELAAQLHRGYVTEVDQSLACLINFSPTDDSEAHMQDLLRIAKEAQMFLNTHYHIHLTVSISSIQTGIHGISKAYAEAVDAMEYKLVMGTKEILAYEELYQAGTDETETAYYYPLQVEQQLINYVKVGDFERSKETLDDIIQRNLNRPAVSVAIARCLMLDLVSTMMKTVSEIGDGQDSFLFQNPKRIERLTSCETIQDMQAQMTDLLQKVCEYTTTKRQQSMQQSRMTALSDLAERVTGFIHEQYNDPNLNISMIGNYFDMKPTYLSKLFKDQTGEGLLDSINKIRIERAKHLIADSKKNITDVAGCVGFNDVNAFIRTFKKYEGITPGKFKELKDAMVQV</sequence>
<evidence type="ECO:0000313" key="7">
    <source>
        <dbReference type="Proteomes" id="UP000317036"/>
    </source>
</evidence>
<dbReference type="PROSITE" id="PS01124">
    <property type="entry name" value="HTH_ARAC_FAMILY_2"/>
    <property type="match status" value="1"/>
</dbReference>
<dbReference type="PANTHER" id="PTHR43280">
    <property type="entry name" value="ARAC-FAMILY TRANSCRIPTIONAL REGULATOR"/>
    <property type="match status" value="1"/>
</dbReference>
<dbReference type="AlphaFoldDB" id="A0A559KFD0"/>
<evidence type="ECO:0000313" key="6">
    <source>
        <dbReference type="EMBL" id="TVY10827.1"/>
    </source>
</evidence>
<protein>
    <submittedName>
        <fullName evidence="6">Helix-turn-helix domain-containing protein</fullName>
    </submittedName>
</protein>
<evidence type="ECO:0000259" key="5">
    <source>
        <dbReference type="PROSITE" id="PS01124"/>
    </source>
</evidence>
<dbReference type="Pfam" id="PF17853">
    <property type="entry name" value="GGDEF_2"/>
    <property type="match status" value="1"/>
</dbReference>
<feature type="domain" description="HTH araC/xylS-type" evidence="5">
    <location>
        <begin position="689"/>
        <end position="788"/>
    </location>
</feature>
<evidence type="ECO:0000256" key="3">
    <source>
        <dbReference type="ARBA" id="ARBA00023163"/>
    </source>
</evidence>
<dbReference type="SUPFAM" id="SSF46689">
    <property type="entry name" value="Homeodomain-like"/>
    <property type="match status" value="1"/>
</dbReference>
<dbReference type="GO" id="GO:0043565">
    <property type="term" value="F:sequence-specific DNA binding"/>
    <property type="evidence" value="ECO:0007669"/>
    <property type="project" value="InterPro"/>
</dbReference>
<dbReference type="EMBL" id="VNJI01000006">
    <property type="protein sequence ID" value="TVY10827.1"/>
    <property type="molecule type" value="Genomic_DNA"/>
</dbReference>
<keyword evidence="3" id="KW-0804">Transcription</keyword>
<proteinExistence type="predicted"/>
<dbReference type="Proteomes" id="UP000317036">
    <property type="component" value="Unassembled WGS sequence"/>
</dbReference>
<keyword evidence="1" id="KW-0805">Transcription regulation</keyword>
<evidence type="ECO:0000256" key="1">
    <source>
        <dbReference type="ARBA" id="ARBA00023015"/>
    </source>
</evidence>
<keyword evidence="2" id="KW-0238">DNA-binding</keyword>
<keyword evidence="7" id="KW-1185">Reference proteome</keyword>
<dbReference type="GO" id="GO:0003700">
    <property type="term" value="F:DNA-binding transcription factor activity"/>
    <property type="evidence" value="ECO:0007669"/>
    <property type="project" value="InterPro"/>
</dbReference>
<keyword evidence="4" id="KW-0472">Membrane</keyword>
<dbReference type="PANTHER" id="PTHR43280:SF28">
    <property type="entry name" value="HTH-TYPE TRANSCRIPTIONAL ACTIVATOR RHAS"/>
    <property type="match status" value="1"/>
</dbReference>
<dbReference type="Pfam" id="PF12833">
    <property type="entry name" value="HTH_18"/>
    <property type="match status" value="1"/>
</dbReference>
<dbReference type="InterPro" id="IPR018060">
    <property type="entry name" value="HTH_AraC"/>
</dbReference>
<dbReference type="InterPro" id="IPR041522">
    <property type="entry name" value="CdaR_GGDEF"/>
</dbReference>